<accession>A0A8S1YI61</accession>
<evidence type="ECO:0000313" key="2">
    <source>
        <dbReference type="EMBL" id="CAD8213141.1"/>
    </source>
</evidence>
<dbReference type="GO" id="GO:0097361">
    <property type="term" value="C:cytosolic [4Fe-4S] assembly targeting complex"/>
    <property type="evidence" value="ECO:0007669"/>
    <property type="project" value="TreeGrafter"/>
</dbReference>
<dbReference type="AlphaFoldDB" id="A0A8S1YI61"/>
<name>A0A8S1YI61_9CILI</name>
<comment type="caution">
    <text evidence="2">The sequence shown here is derived from an EMBL/GenBank/DDBJ whole genome shotgun (WGS) entry which is preliminary data.</text>
</comment>
<gene>
    <name evidence="2" type="ORF">PPENT_87.1.T1740031</name>
</gene>
<proteinExistence type="predicted"/>
<dbReference type="PANTHER" id="PTHR19920:SF0">
    <property type="entry name" value="CYTOSOLIC IRON-SULFUR PROTEIN ASSEMBLY PROTEIN CIAO1-RELATED"/>
    <property type="match status" value="1"/>
</dbReference>
<keyword evidence="1" id="KW-0853">WD repeat</keyword>
<dbReference type="PANTHER" id="PTHR19920">
    <property type="entry name" value="WD40 PROTEIN CIAO1"/>
    <property type="match status" value="1"/>
</dbReference>
<dbReference type="EMBL" id="CAJJDO010000174">
    <property type="protein sequence ID" value="CAD8213141.1"/>
    <property type="molecule type" value="Genomic_DNA"/>
</dbReference>
<dbReference type="OrthoDB" id="293334at2759"/>
<feature type="repeat" description="WD" evidence="1">
    <location>
        <begin position="117"/>
        <end position="158"/>
    </location>
</feature>
<sequence length="183" mass="21751">MVQQWLEHLKKMQRFGILKTDIHEQPEKVIILMSLVLFLVKRYIGLLLEVQILKLLEGKRWLIDSIYWEPSQPCDAQSIIQCLLLNQRENLIFSGHGSIKVWTLNTNKNQLMFHYQLNKHSKHIGQMIIIEDETQLVSFSDDKTIIIWKKKANERKFKFKQVLENLKNDNGFRVFFLNKDTVA</sequence>
<evidence type="ECO:0000256" key="1">
    <source>
        <dbReference type="PROSITE-ProRule" id="PRU00221"/>
    </source>
</evidence>
<protein>
    <submittedName>
        <fullName evidence="2">Uncharacterized protein</fullName>
    </submittedName>
</protein>
<organism evidence="2 3">
    <name type="scientific">Paramecium pentaurelia</name>
    <dbReference type="NCBI Taxonomy" id="43138"/>
    <lineage>
        <taxon>Eukaryota</taxon>
        <taxon>Sar</taxon>
        <taxon>Alveolata</taxon>
        <taxon>Ciliophora</taxon>
        <taxon>Intramacronucleata</taxon>
        <taxon>Oligohymenophorea</taxon>
        <taxon>Peniculida</taxon>
        <taxon>Parameciidae</taxon>
        <taxon>Paramecium</taxon>
    </lineage>
</organism>
<dbReference type="PROSITE" id="PS50082">
    <property type="entry name" value="WD_REPEATS_2"/>
    <property type="match status" value="1"/>
</dbReference>
<evidence type="ECO:0000313" key="3">
    <source>
        <dbReference type="Proteomes" id="UP000689195"/>
    </source>
</evidence>
<keyword evidence="3" id="KW-1185">Reference proteome</keyword>
<dbReference type="InterPro" id="IPR001680">
    <property type="entry name" value="WD40_rpt"/>
</dbReference>
<dbReference type="Proteomes" id="UP000689195">
    <property type="component" value="Unassembled WGS sequence"/>
</dbReference>
<reference evidence="2" key="1">
    <citation type="submission" date="2021-01" db="EMBL/GenBank/DDBJ databases">
        <authorList>
            <consortium name="Genoscope - CEA"/>
            <person name="William W."/>
        </authorList>
    </citation>
    <scope>NUCLEOTIDE SEQUENCE</scope>
</reference>
<dbReference type="GO" id="GO:0016226">
    <property type="term" value="P:iron-sulfur cluster assembly"/>
    <property type="evidence" value="ECO:0007669"/>
    <property type="project" value="TreeGrafter"/>
</dbReference>